<dbReference type="GO" id="GO:0005886">
    <property type="term" value="C:plasma membrane"/>
    <property type="evidence" value="ECO:0007669"/>
    <property type="project" value="UniProtKB-SubCell"/>
</dbReference>
<keyword evidence="7" id="KW-0460">Magnesium</keyword>
<feature type="transmembrane region" description="Helical" evidence="8">
    <location>
        <begin position="6"/>
        <end position="26"/>
    </location>
</feature>
<proteinExistence type="predicted"/>
<keyword evidence="7" id="KW-0479">Metal-binding</keyword>
<keyword evidence="10" id="KW-1185">Reference proteome</keyword>
<dbReference type="GO" id="GO:0044038">
    <property type="term" value="P:cell wall macromolecule biosynthetic process"/>
    <property type="evidence" value="ECO:0007669"/>
    <property type="project" value="TreeGrafter"/>
</dbReference>
<keyword evidence="5 8" id="KW-1133">Transmembrane helix</keyword>
<evidence type="ECO:0000256" key="4">
    <source>
        <dbReference type="ARBA" id="ARBA00022692"/>
    </source>
</evidence>
<dbReference type="Pfam" id="PF00953">
    <property type="entry name" value="Glycos_transf_4"/>
    <property type="match status" value="1"/>
</dbReference>
<evidence type="ECO:0000256" key="2">
    <source>
        <dbReference type="ARBA" id="ARBA00022475"/>
    </source>
</evidence>
<feature type="transmembrane region" description="Helical" evidence="8">
    <location>
        <begin position="166"/>
        <end position="186"/>
    </location>
</feature>
<feature type="transmembrane region" description="Helical" evidence="8">
    <location>
        <begin position="244"/>
        <end position="266"/>
    </location>
</feature>
<name>A0A0M9DKM8_9BACI</name>
<dbReference type="PANTHER" id="PTHR22926">
    <property type="entry name" value="PHOSPHO-N-ACETYLMURAMOYL-PENTAPEPTIDE-TRANSFERASE"/>
    <property type="match status" value="1"/>
</dbReference>
<dbReference type="EMBL" id="LGCI01000005">
    <property type="protein sequence ID" value="KOY82346.1"/>
    <property type="molecule type" value="Genomic_DNA"/>
</dbReference>
<dbReference type="CDD" id="cd06853">
    <property type="entry name" value="GT_WecA_like"/>
    <property type="match status" value="1"/>
</dbReference>
<dbReference type="GO" id="GO:0009103">
    <property type="term" value="P:lipopolysaccharide biosynthetic process"/>
    <property type="evidence" value="ECO:0007669"/>
    <property type="project" value="TreeGrafter"/>
</dbReference>
<feature type="transmembrane region" description="Helical" evidence="8">
    <location>
        <begin position="192"/>
        <end position="210"/>
    </location>
</feature>
<feature type="binding site" evidence="7">
    <location>
        <position position="221"/>
    </location>
    <ligand>
        <name>Mg(2+)</name>
        <dbReference type="ChEBI" id="CHEBI:18420"/>
    </ligand>
</feature>
<feature type="transmembrane region" description="Helical" evidence="8">
    <location>
        <begin position="299"/>
        <end position="318"/>
    </location>
</feature>
<keyword evidence="2" id="KW-1003">Cell membrane</keyword>
<dbReference type="PATRIC" id="fig|33935.3.peg.24"/>
<feature type="transmembrane region" description="Helical" evidence="8">
    <location>
        <begin position="80"/>
        <end position="98"/>
    </location>
</feature>
<dbReference type="PANTHER" id="PTHR22926:SF3">
    <property type="entry name" value="UNDECAPRENYL-PHOSPHATE ALPHA-N-ACETYLGLUCOSAMINYL 1-PHOSPHATE TRANSFERASE"/>
    <property type="match status" value="1"/>
</dbReference>
<evidence type="ECO:0000256" key="7">
    <source>
        <dbReference type="PIRSR" id="PIRSR600715-1"/>
    </source>
</evidence>
<keyword evidence="4 8" id="KW-0812">Transmembrane</keyword>
<evidence type="ECO:0000256" key="3">
    <source>
        <dbReference type="ARBA" id="ARBA00022679"/>
    </source>
</evidence>
<dbReference type="GO" id="GO:0016780">
    <property type="term" value="F:phosphotransferase activity, for other substituted phosphate groups"/>
    <property type="evidence" value="ECO:0007669"/>
    <property type="project" value="InterPro"/>
</dbReference>
<comment type="cofactor">
    <cofactor evidence="7">
        <name>Mg(2+)</name>
        <dbReference type="ChEBI" id="CHEBI:18420"/>
    </cofactor>
</comment>
<evidence type="ECO:0000256" key="5">
    <source>
        <dbReference type="ARBA" id="ARBA00022989"/>
    </source>
</evidence>
<feature type="transmembrane region" description="Helical" evidence="8">
    <location>
        <begin position="110"/>
        <end position="128"/>
    </location>
</feature>
<feature type="transmembrane region" description="Helical" evidence="8">
    <location>
        <begin position="324"/>
        <end position="344"/>
    </location>
</feature>
<protein>
    <submittedName>
        <fullName evidence="9">UDP-phosphate N-acetylglucosaminyl 1-phosphate transferase</fullName>
    </submittedName>
</protein>
<dbReference type="GO" id="GO:0071555">
    <property type="term" value="P:cell wall organization"/>
    <property type="evidence" value="ECO:0007669"/>
    <property type="project" value="TreeGrafter"/>
</dbReference>
<feature type="transmembrane region" description="Helical" evidence="8">
    <location>
        <begin position="217"/>
        <end position="238"/>
    </location>
</feature>
<dbReference type="RefSeq" id="WP_053993599.1">
    <property type="nucleotide sequence ID" value="NZ_CP065643.1"/>
</dbReference>
<evidence type="ECO:0000313" key="9">
    <source>
        <dbReference type="EMBL" id="KOY82346.1"/>
    </source>
</evidence>
<feature type="transmembrane region" description="Helical" evidence="8">
    <location>
        <begin position="134"/>
        <end position="154"/>
    </location>
</feature>
<comment type="subcellular location">
    <subcellularLocation>
        <location evidence="1">Cell membrane</location>
        <topology evidence="1">Multi-pass membrane protein</topology>
    </subcellularLocation>
</comment>
<keyword evidence="6 8" id="KW-0472">Membrane</keyword>
<dbReference type="AlphaFoldDB" id="A0A0M9DKM8"/>
<evidence type="ECO:0000256" key="1">
    <source>
        <dbReference type="ARBA" id="ARBA00004651"/>
    </source>
</evidence>
<evidence type="ECO:0000313" key="10">
    <source>
        <dbReference type="Proteomes" id="UP000037977"/>
    </source>
</evidence>
<organism evidence="9 10">
    <name type="scientific">Lysinibacillus macroides</name>
    <dbReference type="NCBI Taxonomy" id="33935"/>
    <lineage>
        <taxon>Bacteria</taxon>
        <taxon>Bacillati</taxon>
        <taxon>Bacillota</taxon>
        <taxon>Bacilli</taxon>
        <taxon>Bacillales</taxon>
        <taxon>Bacillaceae</taxon>
        <taxon>Lysinibacillus</taxon>
    </lineage>
</organism>
<dbReference type="GO" id="GO:0046872">
    <property type="term" value="F:metal ion binding"/>
    <property type="evidence" value="ECO:0007669"/>
    <property type="project" value="UniProtKB-KW"/>
</dbReference>
<dbReference type="Proteomes" id="UP000037977">
    <property type="component" value="Unassembled WGS sequence"/>
</dbReference>
<evidence type="ECO:0000256" key="8">
    <source>
        <dbReference type="SAM" id="Phobius"/>
    </source>
</evidence>
<keyword evidence="3 9" id="KW-0808">Transferase</keyword>
<evidence type="ECO:0000256" key="6">
    <source>
        <dbReference type="ARBA" id="ARBA00023136"/>
    </source>
</evidence>
<sequence length="360" mass="39178">MLLYVSLIAAFIASILLTPVVKRLAFRIGAVDAPNYRKVHARIMPRLGGLAIFLAFIIGVAILYPFLMDILRNAKNDSDTYLLAIIIGACIIVATGVVDDMREISAKAKMLGQLAAALIIVFVGGIQIEMVNLPFLGTLDFGLLSIPLTIIWIVGITNAINLIDGLDGLAAGVSTIALITLAVMAFIMSNMFVLAIAAILAVASLGFLFYNFHPAKIFMGDTGALFLGFMISVLALLGFKNVTFVSLIIPIIILGVPISDTFFAIVRRLRMKKKWSDPDKSHLHHRLLDMGFTHRQTVLLIYGIAMMFGLAAIIFSMAKVWGAILLVAVILTAIEIFVEIIGLAGKNYKPLLNFVRIFNK</sequence>
<dbReference type="InterPro" id="IPR018480">
    <property type="entry name" value="PNAcMuramoyl-5peptid_Trfase_CS"/>
</dbReference>
<comment type="caution">
    <text evidence="9">The sequence shown here is derived from an EMBL/GenBank/DDBJ whole genome shotgun (WGS) entry which is preliminary data.</text>
</comment>
<dbReference type="STRING" id="33935.ADM90_03090"/>
<dbReference type="PROSITE" id="PS01348">
    <property type="entry name" value="MRAY_2"/>
    <property type="match status" value="1"/>
</dbReference>
<feature type="binding site" evidence="7">
    <location>
        <position position="161"/>
    </location>
    <ligand>
        <name>Mg(2+)</name>
        <dbReference type="ChEBI" id="CHEBI:18420"/>
    </ligand>
</feature>
<accession>A0A0M9DKM8</accession>
<dbReference type="InterPro" id="IPR000715">
    <property type="entry name" value="Glycosyl_transferase_4"/>
</dbReference>
<dbReference type="OrthoDB" id="9783652at2"/>
<gene>
    <name evidence="9" type="ORF">ADM90_03090</name>
</gene>
<reference evidence="9 10" key="1">
    <citation type="submission" date="2015-07" db="EMBL/GenBank/DDBJ databases">
        <title>Genome sequencing project for genomic taxonomy and phylogenomics of Bacillus-like bacteria.</title>
        <authorList>
            <person name="Liu B."/>
            <person name="Wang J."/>
            <person name="Zhu Y."/>
            <person name="Liu G."/>
            <person name="Chen Q."/>
            <person name="Chen Z."/>
            <person name="Che J."/>
            <person name="Ge C."/>
            <person name="Shi H."/>
            <person name="Pan Z."/>
            <person name="Liu X."/>
        </authorList>
    </citation>
    <scope>NUCLEOTIDE SEQUENCE [LARGE SCALE GENOMIC DNA]</scope>
    <source>
        <strain evidence="9 10">DSM 54</strain>
    </source>
</reference>
<feature type="transmembrane region" description="Helical" evidence="8">
    <location>
        <begin position="47"/>
        <end position="68"/>
    </location>
</feature>